<evidence type="ECO:0000313" key="2">
    <source>
        <dbReference type="EMBL" id="KRL53672.1"/>
    </source>
</evidence>
<dbReference type="Pfam" id="PF01047">
    <property type="entry name" value="MarR"/>
    <property type="match status" value="1"/>
</dbReference>
<dbReference type="PRINTS" id="PR00598">
    <property type="entry name" value="HTHMARR"/>
</dbReference>
<dbReference type="InterPro" id="IPR036390">
    <property type="entry name" value="WH_DNA-bd_sf"/>
</dbReference>
<dbReference type="InterPro" id="IPR036388">
    <property type="entry name" value="WH-like_DNA-bd_sf"/>
</dbReference>
<dbReference type="PANTHER" id="PTHR33164">
    <property type="entry name" value="TRANSCRIPTIONAL REGULATOR, MARR FAMILY"/>
    <property type="match status" value="1"/>
</dbReference>
<dbReference type="PANTHER" id="PTHR33164:SF99">
    <property type="entry name" value="MARR FAMILY REGULATORY PROTEIN"/>
    <property type="match status" value="1"/>
</dbReference>
<dbReference type="Gene3D" id="1.10.10.10">
    <property type="entry name" value="Winged helix-like DNA-binding domain superfamily/Winged helix DNA-binding domain"/>
    <property type="match status" value="1"/>
</dbReference>
<evidence type="ECO:0000259" key="1">
    <source>
        <dbReference type="PROSITE" id="PS50995"/>
    </source>
</evidence>
<keyword evidence="3" id="KW-1185">Reference proteome</keyword>
<accession>A0A0R1RJK2</accession>
<protein>
    <submittedName>
        <fullName evidence="2">Transcriptional regulator</fullName>
    </submittedName>
</protein>
<dbReference type="InterPro" id="IPR000835">
    <property type="entry name" value="HTH_MarR-typ"/>
</dbReference>
<dbReference type="SUPFAM" id="SSF46785">
    <property type="entry name" value="Winged helix' DNA-binding domain"/>
    <property type="match status" value="1"/>
</dbReference>
<dbReference type="EMBL" id="AZFF01000016">
    <property type="protein sequence ID" value="KRL53672.1"/>
    <property type="molecule type" value="Genomic_DNA"/>
</dbReference>
<dbReference type="Proteomes" id="UP000051999">
    <property type="component" value="Unassembled WGS sequence"/>
</dbReference>
<dbReference type="OrthoDB" id="3242809at2"/>
<dbReference type="PATRIC" id="fig|1114972.6.peg.931"/>
<dbReference type="RefSeq" id="WP_017261037.1">
    <property type="nucleotide sequence ID" value="NZ_AUAW01000016.1"/>
</dbReference>
<dbReference type="AlphaFoldDB" id="A0A0R1RJK2"/>
<dbReference type="InterPro" id="IPR039422">
    <property type="entry name" value="MarR/SlyA-like"/>
</dbReference>
<name>A0A0R1RJK2_9LACO</name>
<proteinExistence type="predicted"/>
<feature type="domain" description="HTH marR-type" evidence="1">
    <location>
        <begin position="1"/>
        <end position="145"/>
    </location>
</feature>
<dbReference type="GO" id="GO:0006950">
    <property type="term" value="P:response to stress"/>
    <property type="evidence" value="ECO:0007669"/>
    <property type="project" value="TreeGrafter"/>
</dbReference>
<sequence length="173" mass="19737">MADESRDLLDCFGSLMQNRLFMMAVLHQRDLTSRRAPSEGRGQLRLLQVLYQTPAGLTNAEIAQFLDIRPSSVSAMVNRLEAVNMVERVPSETDKRTVIIKMTQAGIDMFAKQDDQVDDMASQVFGTLTKAEQVELNRLLEKLNKGTADLDWRDFMGGEQGWPHRGNFDQRWF</sequence>
<reference evidence="2 3" key="1">
    <citation type="journal article" date="2015" name="Genome Announc.">
        <title>Expanding the biotechnology potential of lactobacilli through comparative genomics of 213 strains and associated genera.</title>
        <authorList>
            <person name="Sun Z."/>
            <person name="Harris H.M."/>
            <person name="McCann A."/>
            <person name="Guo C."/>
            <person name="Argimon S."/>
            <person name="Zhang W."/>
            <person name="Yang X."/>
            <person name="Jeffery I.B."/>
            <person name="Cooney J.C."/>
            <person name="Kagawa T.F."/>
            <person name="Liu W."/>
            <person name="Song Y."/>
            <person name="Salvetti E."/>
            <person name="Wrobel A."/>
            <person name="Rasinkangas P."/>
            <person name="Parkhill J."/>
            <person name="Rea M.C."/>
            <person name="O'Sullivan O."/>
            <person name="Ritari J."/>
            <person name="Douillard F.P."/>
            <person name="Paul Ross R."/>
            <person name="Yang R."/>
            <person name="Briner A.E."/>
            <person name="Felis G.E."/>
            <person name="de Vos W.M."/>
            <person name="Barrangou R."/>
            <person name="Klaenhammer T.R."/>
            <person name="Caufield P.W."/>
            <person name="Cui Y."/>
            <person name="Zhang H."/>
            <person name="O'Toole P.W."/>
        </authorList>
    </citation>
    <scope>NUCLEOTIDE SEQUENCE [LARGE SCALE GENOMIC DNA]</scope>
    <source>
        <strain evidence="2 3">DSM 15814</strain>
    </source>
</reference>
<dbReference type="eggNOG" id="COG1846">
    <property type="taxonomic scope" value="Bacteria"/>
</dbReference>
<dbReference type="SMART" id="SM00347">
    <property type="entry name" value="HTH_MARR"/>
    <property type="match status" value="1"/>
</dbReference>
<comment type="caution">
    <text evidence="2">The sequence shown here is derived from an EMBL/GenBank/DDBJ whole genome shotgun (WGS) entry which is preliminary data.</text>
</comment>
<gene>
    <name evidence="2" type="ORF">FD35_GL000921</name>
</gene>
<dbReference type="STRING" id="1114972.FD35_GL000921"/>
<organism evidence="2 3">
    <name type="scientific">Furfurilactobacillus rossiae DSM 15814</name>
    <dbReference type="NCBI Taxonomy" id="1114972"/>
    <lineage>
        <taxon>Bacteria</taxon>
        <taxon>Bacillati</taxon>
        <taxon>Bacillota</taxon>
        <taxon>Bacilli</taxon>
        <taxon>Lactobacillales</taxon>
        <taxon>Lactobacillaceae</taxon>
        <taxon>Furfurilactobacillus</taxon>
    </lineage>
</organism>
<dbReference type="PROSITE" id="PS50995">
    <property type="entry name" value="HTH_MARR_2"/>
    <property type="match status" value="1"/>
</dbReference>
<evidence type="ECO:0000313" key="3">
    <source>
        <dbReference type="Proteomes" id="UP000051999"/>
    </source>
</evidence>
<dbReference type="GO" id="GO:0003700">
    <property type="term" value="F:DNA-binding transcription factor activity"/>
    <property type="evidence" value="ECO:0007669"/>
    <property type="project" value="InterPro"/>
</dbReference>